<dbReference type="Proteomes" id="UP000034543">
    <property type="component" value="Unassembled WGS sequence"/>
</dbReference>
<organism evidence="1 2">
    <name type="scientific">Candidatus Gottesmanbacteria bacterium GW2011_GWA1_43_11</name>
    <dbReference type="NCBI Taxonomy" id="1618436"/>
    <lineage>
        <taxon>Bacteria</taxon>
        <taxon>Candidatus Gottesmaniibacteriota</taxon>
    </lineage>
</organism>
<evidence type="ECO:0000313" key="2">
    <source>
        <dbReference type="Proteomes" id="UP000034543"/>
    </source>
</evidence>
<sequence>MISQSSGLWQYLSQPQQALVEQGYFLVEDVKTHVPAFRISDYSFLVFPFAKAYEGFLKKLFLDLGIIKRWQYEDDHFRIGKSLSPFMQKRLKQNSVYLRLTQLTGNSAFADELWRVWREGRNQIFHYFPHNIKAITMGEAETIIQALIAAMEHGVNIYYEYEANGAQKKFQHATLNKYG</sequence>
<gene>
    <name evidence="1" type="ORF">UV59_C0012G0028</name>
</gene>
<dbReference type="EMBL" id="LCFB01000012">
    <property type="protein sequence ID" value="KKS84935.1"/>
    <property type="molecule type" value="Genomic_DNA"/>
</dbReference>
<evidence type="ECO:0008006" key="3">
    <source>
        <dbReference type="Google" id="ProtNLM"/>
    </source>
</evidence>
<dbReference type="AlphaFoldDB" id="A0A0G1CGI6"/>
<protein>
    <recommendedName>
        <fullName evidence="3">Bacterial toxin RNase RnlA/LsoA DBD domain-containing protein</fullName>
    </recommendedName>
</protein>
<name>A0A0G1CGI6_9BACT</name>
<proteinExistence type="predicted"/>
<comment type="caution">
    <text evidence="1">The sequence shown here is derived from an EMBL/GenBank/DDBJ whole genome shotgun (WGS) entry which is preliminary data.</text>
</comment>
<dbReference type="STRING" id="1618436.UV59_C0012G0028"/>
<reference evidence="1 2" key="1">
    <citation type="journal article" date="2015" name="Nature">
        <title>rRNA introns, odd ribosomes, and small enigmatic genomes across a large radiation of phyla.</title>
        <authorList>
            <person name="Brown C.T."/>
            <person name="Hug L.A."/>
            <person name="Thomas B.C."/>
            <person name="Sharon I."/>
            <person name="Castelle C.J."/>
            <person name="Singh A."/>
            <person name="Wilkins M.J."/>
            <person name="Williams K.H."/>
            <person name="Banfield J.F."/>
        </authorList>
    </citation>
    <scope>NUCLEOTIDE SEQUENCE [LARGE SCALE GENOMIC DNA]</scope>
</reference>
<evidence type="ECO:0000313" key="1">
    <source>
        <dbReference type="EMBL" id="KKS84935.1"/>
    </source>
</evidence>
<accession>A0A0G1CGI6</accession>